<dbReference type="CDD" id="cd07187">
    <property type="entry name" value="YvcK_like"/>
    <property type="match status" value="1"/>
</dbReference>
<evidence type="ECO:0000313" key="4">
    <source>
        <dbReference type="Proteomes" id="UP000824165"/>
    </source>
</evidence>
<dbReference type="HAMAP" id="MF_00973">
    <property type="entry name" value="Gluconeogen_factor"/>
    <property type="match status" value="1"/>
</dbReference>
<reference evidence="3" key="2">
    <citation type="journal article" date="2021" name="PeerJ">
        <title>Extensive microbial diversity within the chicken gut microbiome revealed by metagenomics and culture.</title>
        <authorList>
            <person name="Gilroy R."/>
            <person name="Ravi A."/>
            <person name="Getino M."/>
            <person name="Pursley I."/>
            <person name="Horton D.L."/>
            <person name="Alikhan N.F."/>
            <person name="Baker D."/>
            <person name="Gharbi K."/>
            <person name="Hall N."/>
            <person name="Watson M."/>
            <person name="Adriaenssens E.M."/>
            <person name="Foster-Nyarko E."/>
            <person name="Jarju S."/>
            <person name="Secka A."/>
            <person name="Antonio M."/>
            <person name="Oren A."/>
            <person name="Chaudhuri R.R."/>
            <person name="La Ragione R."/>
            <person name="Hildebrand F."/>
            <person name="Pallen M.J."/>
        </authorList>
    </citation>
    <scope>NUCLEOTIDE SEQUENCE</scope>
    <source>
        <strain evidence="3">CHK181-108</strain>
    </source>
</reference>
<comment type="caution">
    <text evidence="3">The sequence shown here is derived from an EMBL/GenBank/DDBJ whole genome shotgun (WGS) entry which is preliminary data.</text>
</comment>
<dbReference type="InterPro" id="IPR038136">
    <property type="entry name" value="CofD-like_dom_sf"/>
</dbReference>
<dbReference type="Gene3D" id="3.40.50.10680">
    <property type="entry name" value="CofD-like domains"/>
    <property type="match status" value="1"/>
</dbReference>
<dbReference type="GO" id="GO:0008360">
    <property type="term" value="P:regulation of cell shape"/>
    <property type="evidence" value="ECO:0007669"/>
    <property type="project" value="UniProtKB-UniRule"/>
</dbReference>
<dbReference type="EMBL" id="DVLU01000023">
    <property type="protein sequence ID" value="HIT84784.1"/>
    <property type="molecule type" value="Genomic_DNA"/>
</dbReference>
<dbReference type="Proteomes" id="UP000824165">
    <property type="component" value="Unassembled WGS sequence"/>
</dbReference>
<keyword evidence="1 2" id="KW-0963">Cytoplasm</keyword>
<dbReference type="AlphaFoldDB" id="A0A9D1H3E9"/>
<evidence type="ECO:0000256" key="2">
    <source>
        <dbReference type="HAMAP-Rule" id="MF_00973"/>
    </source>
</evidence>
<proteinExistence type="inferred from homology"/>
<comment type="function">
    <text evidence="2">Required for morphogenesis under gluconeogenic growth conditions.</text>
</comment>
<name>A0A9D1H3E9_9FIRM</name>
<comment type="subcellular location">
    <subcellularLocation>
        <location evidence="2">Cytoplasm</location>
    </subcellularLocation>
</comment>
<dbReference type="GO" id="GO:0043743">
    <property type="term" value="F:LPPG:FO 2-phospho-L-lactate transferase activity"/>
    <property type="evidence" value="ECO:0007669"/>
    <property type="project" value="InterPro"/>
</dbReference>
<dbReference type="PANTHER" id="PTHR30135:SF3">
    <property type="entry name" value="GLUCONEOGENESIS FACTOR-RELATED"/>
    <property type="match status" value="1"/>
</dbReference>
<dbReference type="PANTHER" id="PTHR30135">
    <property type="entry name" value="UNCHARACTERIZED PROTEIN YVCK-RELATED"/>
    <property type="match status" value="1"/>
</dbReference>
<dbReference type="SUPFAM" id="SSF142338">
    <property type="entry name" value="CofD-like"/>
    <property type="match status" value="1"/>
</dbReference>
<sequence length="321" mass="34303">MEERIAAIGGGTGLSTMLKGLKLHTQNVTAVVSVADDGGSSGVLRADYGMLPPGDVRNCVSALADVDPELGEILNFRFGDGTLKGHSVGNIVLAAINELSPTFEDAVKRFCKFAGVVGRVFPVTNENVVLNACLADGTVIAGESNIGSHRGGIAIDHVFLTPRADAVEGVINAIEQAQIIVLGPGSLYTSIIPNLLVDGVVDAIHRSRALKIYVCNLMEQEGETEGYSVNDHLRAIEKHSYTGIADIVIANSAEVPEELRQKYSLQHAQPVRVDAEAVMTRSNLMLGNLLLVQDGQVRHNFSRLARVIMRAYREKNSGALP</sequence>
<evidence type="ECO:0000313" key="3">
    <source>
        <dbReference type="EMBL" id="HIT84784.1"/>
    </source>
</evidence>
<accession>A0A9D1H3E9</accession>
<evidence type="ECO:0000256" key="1">
    <source>
        <dbReference type="ARBA" id="ARBA00022490"/>
    </source>
</evidence>
<dbReference type="InterPro" id="IPR002882">
    <property type="entry name" value="CofD"/>
</dbReference>
<comment type="similarity">
    <text evidence="2">Belongs to the gluconeogenesis factor family.</text>
</comment>
<dbReference type="InterPro" id="IPR010119">
    <property type="entry name" value="Gluconeogen_factor"/>
</dbReference>
<dbReference type="Pfam" id="PF01933">
    <property type="entry name" value="CofD"/>
    <property type="match status" value="1"/>
</dbReference>
<gene>
    <name evidence="3" type="ORF">IAA60_02635</name>
</gene>
<dbReference type="NCBIfam" id="TIGR01826">
    <property type="entry name" value="CofD_related"/>
    <property type="match status" value="1"/>
</dbReference>
<protein>
    <recommendedName>
        <fullName evidence="2">Putative gluconeogenesis factor</fullName>
    </recommendedName>
</protein>
<organism evidence="3 4">
    <name type="scientific">Candidatus Ornithomonoglobus intestinigallinarum</name>
    <dbReference type="NCBI Taxonomy" id="2840894"/>
    <lineage>
        <taxon>Bacteria</taxon>
        <taxon>Bacillati</taxon>
        <taxon>Bacillota</taxon>
        <taxon>Clostridia</taxon>
        <taxon>Candidatus Ornithomonoglobus</taxon>
    </lineage>
</organism>
<reference evidence="3" key="1">
    <citation type="submission" date="2020-10" db="EMBL/GenBank/DDBJ databases">
        <authorList>
            <person name="Gilroy R."/>
        </authorList>
    </citation>
    <scope>NUCLEOTIDE SEQUENCE</scope>
    <source>
        <strain evidence="3">CHK181-108</strain>
    </source>
</reference>
<dbReference type="GO" id="GO:0005737">
    <property type="term" value="C:cytoplasm"/>
    <property type="evidence" value="ECO:0007669"/>
    <property type="project" value="UniProtKB-SubCell"/>
</dbReference>